<keyword evidence="7" id="KW-0614">Plasmid</keyword>
<name>A0A1Z1FGJ5_9SPHN</name>
<dbReference type="InterPro" id="IPR036259">
    <property type="entry name" value="MFS_trans_sf"/>
</dbReference>
<dbReference type="EMBL" id="CP019603">
    <property type="protein sequence ID" value="ARU17850.1"/>
    <property type="molecule type" value="Genomic_DNA"/>
</dbReference>
<protein>
    <submittedName>
        <fullName evidence="7">MFS transporter</fullName>
    </submittedName>
</protein>
<evidence type="ECO:0000313" key="7">
    <source>
        <dbReference type="EMBL" id="ARU17850.1"/>
    </source>
</evidence>
<evidence type="ECO:0000256" key="1">
    <source>
        <dbReference type="ARBA" id="ARBA00004141"/>
    </source>
</evidence>
<keyword evidence="3 5" id="KW-1133">Transmembrane helix</keyword>
<dbReference type="SUPFAM" id="SSF103473">
    <property type="entry name" value="MFS general substrate transporter"/>
    <property type="match status" value="1"/>
</dbReference>
<dbReference type="InterPro" id="IPR020846">
    <property type="entry name" value="MFS_dom"/>
</dbReference>
<dbReference type="PANTHER" id="PTHR23508">
    <property type="entry name" value="CARBOXYLIC ACID TRANSPORTER PROTEIN HOMOLOG"/>
    <property type="match status" value="1"/>
</dbReference>
<evidence type="ECO:0000313" key="10">
    <source>
        <dbReference type="Proteomes" id="UP000515297"/>
    </source>
</evidence>
<dbReference type="GO" id="GO:0046943">
    <property type="term" value="F:carboxylic acid transmembrane transporter activity"/>
    <property type="evidence" value="ECO:0007669"/>
    <property type="project" value="TreeGrafter"/>
</dbReference>
<feature type="transmembrane region" description="Helical" evidence="5">
    <location>
        <begin position="317"/>
        <end position="335"/>
    </location>
</feature>
<keyword evidence="4 5" id="KW-0472">Membrane</keyword>
<dbReference type="AlphaFoldDB" id="A0A1Z1FGJ5"/>
<keyword evidence="2 5" id="KW-0812">Transmembrane</keyword>
<gene>
    <name evidence="7" type="ORF">A9D14_16050</name>
    <name evidence="8" type="ORF">H4O24_15770</name>
</gene>
<geneLocation type="plasmid" evidence="8 10">
    <name>plas1</name>
</geneLocation>
<evidence type="ECO:0000256" key="2">
    <source>
        <dbReference type="ARBA" id="ARBA00022692"/>
    </source>
</evidence>
<feature type="transmembrane region" description="Helical" evidence="5">
    <location>
        <begin position="56"/>
        <end position="76"/>
    </location>
</feature>
<dbReference type="KEGG" id="cman:A9D14_16050"/>
<dbReference type="Gene3D" id="1.20.1250.20">
    <property type="entry name" value="MFS general substrate transporter like domains"/>
    <property type="match status" value="1"/>
</dbReference>
<feature type="domain" description="Major facilitator superfamily (MFS) profile" evidence="6">
    <location>
        <begin position="22"/>
        <end position="433"/>
    </location>
</feature>
<feature type="transmembrane region" description="Helical" evidence="5">
    <location>
        <begin position="88"/>
        <end position="107"/>
    </location>
</feature>
<dbReference type="PROSITE" id="PS50850">
    <property type="entry name" value="MFS"/>
    <property type="match status" value="1"/>
</dbReference>
<evidence type="ECO:0000313" key="8">
    <source>
        <dbReference type="EMBL" id="QNE07352.1"/>
    </source>
</evidence>
<dbReference type="OrthoDB" id="9784658at2"/>
<organism evidence="7 9">
    <name type="scientific">Croceicoccus marinus</name>
    <dbReference type="NCBI Taxonomy" id="450378"/>
    <lineage>
        <taxon>Bacteria</taxon>
        <taxon>Pseudomonadati</taxon>
        <taxon>Pseudomonadota</taxon>
        <taxon>Alphaproteobacteria</taxon>
        <taxon>Sphingomonadales</taxon>
        <taxon>Erythrobacteraceae</taxon>
        <taxon>Croceicoccus</taxon>
    </lineage>
</organism>
<evidence type="ECO:0000256" key="3">
    <source>
        <dbReference type="ARBA" id="ARBA00022989"/>
    </source>
</evidence>
<evidence type="ECO:0000259" key="6">
    <source>
        <dbReference type="PROSITE" id="PS50850"/>
    </source>
</evidence>
<evidence type="ECO:0000313" key="9">
    <source>
        <dbReference type="Proteomes" id="UP000195807"/>
    </source>
</evidence>
<feature type="transmembrane region" description="Helical" evidence="5">
    <location>
        <begin position="378"/>
        <end position="401"/>
    </location>
</feature>
<evidence type="ECO:0000256" key="4">
    <source>
        <dbReference type="ARBA" id="ARBA00023136"/>
    </source>
</evidence>
<sequence length="435" mass="45092">MMEMDPRKTIESGPMTRFQWSVVAIMIGLIALDGFDVLSISFASPGIAAEWGIDRAALGLVLSMELIGMSVGSIVFGRLADGYGRRTTILACLGVIALGMFGASTAGGVVSLSAWRVGTGLGLGGMLAATNAATAEVANGRFRSLCVVMMAAGYPLGNVIGGSVAAQLLAMYDWRAIFQFGAIVAALFVPLVWFCAPESIEFLMHRRPAGALAKVNRTLVRMGKPTIDALPEVEVQREKAGLRTLMNGQHMVPTLALTFVYFAHIMTFYFILKWIPKIVADMGFEPSAAAGVLVWASVGGLLGSALLGLLTIRVRVFWLTVVAMAASSLMVIWFGQSQSDLASLSITAAAAGFATNAGVVGLYAVVAAAFPTALRASATGVVIGIGRGGSALAPALAGFLFAAGYGLGTVALLMALGSLAAALVLLLIVRHAIAT</sequence>
<dbReference type="Proteomes" id="UP000195807">
    <property type="component" value="Plasmid pCME4A9I"/>
</dbReference>
<accession>A0A1Z1FGJ5</accession>
<dbReference type="GO" id="GO:0005886">
    <property type="term" value="C:plasma membrane"/>
    <property type="evidence" value="ECO:0007669"/>
    <property type="project" value="TreeGrafter"/>
</dbReference>
<dbReference type="PANTHER" id="PTHR23508:SF10">
    <property type="entry name" value="CARBOXYLIC ACID TRANSPORTER PROTEIN HOMOLOG"/>
    <property type="match status" value="1"/>
</dbReference>
<dbReference type="STRING" id="450378.GCA_001661675_03225"/>
<geneLocation type="plasmid" evidence="7">
    <name>pCME4A9I</name>
</geneLocation>
<feature type="transmembrane region" description="Helical" evidence="5">
    <location>
        <begin position="176"/>
        <end position="196"/>
    </location>
</feature>
<feature type="transmembrane region" description="Helical" evidence="5">
    <location>
        <begin position="145"/>
        <end position="170"/>
    </location>
</feature>
<dbReference type="EMBL" id="CP060053">
    <property type="protein sequence ID" value="QNE07352.1"/>
    <property type="molecule type" value="Genomic_DNA"/>
</dbReference>
<reference evidence="7 9" key="1">
    <citation type="submission" date="2017-01" db="EMBL/GenBank/DDBJ databases">
        <title>Complete genome sequence of esterase-producing bacterium Croceicoccus marinus E4A9.</title>
        <authorList>
            <person name="Wu Y.-H."/>
            <person name="Cheng H."/>
            <person name="Xu L."/>
            <person name="Huo Y.-Y."/>
            <person name="Wang C.-S."/>
            <person name="Xu X.-W."/>
        </authorList>
    </citation>
    <scope>NUCLEOTIDE SEQUENCE [LARGE SCALE GENOMIC DNA]</scope>
    <source>
        <strain evidence="7 9">E4A9</strain>
        <plasmid evidence="7">pCME4A9I</plasmid>
        <plasmid evidence="9">Plasmid pcme4a9i</plasmid>
    </source>
</reference>
<feature type="transmembrane region" description="Helical" evidence="5">
    <location>
        <begin position="113"/>
        <end position="133"/>
    </location>
</feature>
<geneLocation type="plasmid" evidence="9">
    <name>pcme4a9i</name>
</geneLocation>
<proteinExistence type="predicted"/>
<comment type="subcellular location">
    <subcellularLocation>
        <location evidence="1">Membrane</location>
        <topology evidence="1">Multi-pass membrane protein</topology>
    </subcellularLocation>
</comment>
<reference evidence="8 10" key="2">
    <citation type="submission" date="2020-08" db="EMBL/GenBank/DDBJ databases">
        <authorList>
            <person name="Liu G."/>
            <person name="Sun C."/>
        </authorList>
    </citation>
    <scope>NUCLEOTIDE SEQUENCE [LARGE SCALE GENOMIC DNA]</scope>
    <source>
        <strain evidence="8 10">OT19</strain>
        <plasmid evidence="8 10">plas1</plasmid>
    </source>
</reference>
<dbReference type="Pfam" id="PF07690">
    <property type="entry name" value="MFS_1"/>
    <property type="match status" value="1"/>
</dbReference>
<keyword evidence="9" id="KW-1185">Reference proteome</keyword>
<feature type="transmembrane region" description="Helical" evidence="5">
    <location>
        <begin position="292"/>
        <end position="310"/>
    </location>
</feature>
<feature type="transmembrane region" description="Helical" evidence="5">
    <location>
        <begin position="341"/>
        <end position="366"/>
    </location>
</feature>
<dbReference type="Proteomes" id="UP000515297">
    <property type="component" value="Plasmid plas1"/>
</dbReference>
<dbReference type="InterPro" id="IPR011701">
    <property type="entry name" value="MFS"/>
</dbReference>
<feature type="transmembrane region" description="Helical" evidence="5">
    <location>
        <begin position="20"/>
        <end position="44"/>
    </location>
</feature>
<feature type="transmembrane region" description="Helical" evidence="5">
    <location>
        <begin position="252"/>
        <end position="272"/>
    </location>
</feature>
<feature type="transmembrane region" description="Helical" evidence="5">
    <location>
        <begin position="407"/>
        <end position="429"/>
    </location>
</feature>
<evidence type="ECO:0000256" key="5">
    <source>
        <dbReference type="SAM" id="Phobius"/>
    </source>
</evidence>